<dbReference type="PANTHER" id="PTHR22426">
    <property type="entry name" value="ARGININE_SERINE-RICH COILED-COIL PROTEIN 2"/>
    <property type="match status" value="1"/>
</dbReference>
<dbReference type="EMBL" id="AGNK02005283">
    <property type="status" value="NOT_ANNOTATED_CDS"/>
    <property type="molecule type" value="Genomic_DNA"/>
</dbReference>
<dbReference type="HOGENOM" id="CLU_046511_0_0_1"/>
<name>K4AMG9_SETIT</name>
<dbReference type="eggNOG" id="ENOG502QRYB">
    <property type="taxonomic scope" value="Eukaryota"/>
</dbReference>
<evidence type="ECO:0008006" key="4">
    <source>
        <dbReference type="Google" id="ProtNLM"/>
    </source>
</evidence>
<evidence type="ECO:0000313" key="2">
    <source>
        <dbReference type="EnsemblPlants" id="KQK86153"/>
    </source>
</evidence>
<dbReference type="PANTHER" id="PTHR22426:SF2">
    <property type="entry name" value="ARGININE_SERINE-RICH COILED-COIL PROTEIN 2"/>
    <property type="match status" value="1"/>
</dbReference>
<keyword evidence="3" id="KW-1185">Reference proteome</keyword>
<feature type="compositionally biased region" description="Basic and acidic residues" evidence="1">
    <location>
        <begin position="391"/>
        <end position="401"/>
    </location>
</feature>
<dbReference type="STRING" id="4555.K4AMG9"/>
<feature type="region of interest" description="Disordered" evidence="1">
    <location>
        <begin position="385"/>
        <end position="419"/>
    </location>
</feature>
<dbReference type="AlphaFoldDB" id="K4AMG9"/>
<protein>
    <recommendedName>
        <fullName evidence="4">Small acidic protein-like domain-containing protein</fullName>
    </recommendedName>
</protein>
<dbReference type="EnsemblPlants" id="KQK86153">
    <property type="protein sequence ID" value="KQK86153"/>
    <property type="gene ID" value="SETIT_040111mg"/>
</dbReference>
<feature type="compositionally biased region" description="Basic and acidic residues" evidence="1">
    <location>
        <begin position="108"/>
        <end position="189"/>
    </location>
</feature>
<dbReference type="OMA" id="NSACKCY"/>
<reference evidence="3" key="1">
    <citation type="journal article" date="2012" name="Nat. Biotechnol.">
        <title>Reference genome sequence of the model plant Setaria.</title>
        <authorList>
            <person name="Bennetzen J.L."/>
            <person name="Schmutz J."/>
            <person name="Wang H."/>
            <person name="Percifield R."/>
            <person name="Hawkins J."/>
            <person name="Pontaroli A.C."/>
            <person name="Estep M."/>
            <person name="Feng L."/>
            <person name="Vaughn J.N."/>
            <person name="Grimwood J."/>
            <person name="Jenkins J."/>
            <person name="Barry K."/>
            <person name="Lindquist E."/>
            <person name="Hellsten U."/>
            <person name="Deshpande S."/>
            <person name="Wang X."/>
            <person name="Wu X."/>
            <person name="Mitros T."/>
            <person name="Triplett J."/>
            <person name="Yang X."/>
            <person name="Ye C.Y."/>
            <person name="Mauro-Herrera M."/>
            <person name="Wang L."/>
            <person name="Li P."/>
            <person name="Sharma M."/>
            <person name="Sharma R."/>
            <person name="Ronald P.C."/>
            <person name="Panaud O."/>
            <person name="Kellogg E.A."/>
            <person name="Brutnell T.P."/>
            <person name="Doust A.N."/>
            <person name="Tuskan G.A."/>
            <person name="Rokhsar D."/>
            <person name="Devos K.M."/>
        </authorList>
    </citation>
    <scope>NUCLEOTIDE SEQUENCE [LARGE SCALE GENOMIC DNA]</scope>
    <source>
        <strain evidence="3">cv. Yugu1</strain>
    </source>
</reference>
<reference evidence="2" key="2">
    <citation type="submission" date="2018-08" db="UniProtKB">
        <authorList>
            <consortium name="EnsemblPlants"/>
        </authorList>
    </citation>
    <scope>IDENTIFICATION</scope>
    <source>
        <strain evidence="2">Yugu1</strain>
    </source>
</reference>
<dbReference type="InParanoid" id="K4AMG9"/>
<evidence type="ECO:0000256" key="1">
    <source>
        <dbReference type="SAM" id="MobiDB-lite"/>
    </source>
</evidence>
<feature type="compositionally biased region" description="Basic and acidic residues" evidence="1">
    <location>
        <begin position="197"/>
        <end position="228"/>
    </location>
</feature>
<feature type="compositionally biased region" description="Basic and acidic residues" evidence="1">
    <location>
        <begin position="61"/>
        <end position="101"/>
    </location>
</feature>
<accession>K4AMG9</accession>
<sequence>RPRYAPAGPEGRRQKRTPCSPPRQAPNPSLSPPTIRARPILVGGGRRPTTRMNSKRRRSHSPVEYKEGRDKDYETSGRKDNSRDLEESNDTRLGRGHESGRHSYGTSRESKRHDDHRRYHDKYSDDYGRSHPRSSRSDRESRADTYYDRSKRDNTSGRSRGDQRDVDSRYGEKSVNRDQRSINERKQDSPHAYQRNDVGEYNKYTDARKQESRGSGDDRDHRRVVDKNKETIKEEEVLKKRNGKEIEKETLVETREKRRSLFSSTGPNVYIAGDVKPSSVTNEALDNSAATLDDGVNAAKVAAMKAAELVNRNIAAFGAGTGRLSTDQKKKLLWGNKKSSPSEETSNRWDLNLFSDRERQEKFNKLMSLRMPWWLWPITGCEEQCPSSGEQGREQGRELSRSQEAGGARYQPGEALHSWTPPERWQDRWSWPLGNSACKCYGIGKFRSLLCTIFSGLFILACRRLTKSFIYLCYCDNLLFWRTGSL</sequence>
<feature type="compositionally biased region" description="Pro residues" evidence="1">
    <location>
        <begin position="19"/>
        <end position="31"/>
    </location>
</feature>
<proteinExistence type="predicted"/>
<dbReference type="Gramene" id="KQK86153">
    <property type="protein sequence ID" value="KQK86153"/>
    <property type="gene ID" value="SETIT_040111mg"/>
</dbReference>
<feature type="region of interest" description="Disordered" evidence="1">
    <location>
        <begin position="1"/>
        <end position="228"/>
    </location>
</feature>
<organism evidence="2 3">
    <name type="scientific">Setaria italica</name>
    <name type="common">Foxtail millet</name>
    <name type="synonym">Panicum italicum</name>
    <dbReference type="NCBI Taxonomy" id="4555"/>
    <lineage>
        <taxon>Eukaryota</taxon>
        <taxon>Viridiplantae</taxon>
        <taxon>Streptophyta</taxon>
        <taxon>Embryophyta</taxon>
        <taxon>Tracheophyta</taxon>
        <taxon>Spermatophyta</taxon>
        <taxon>Magnoliopsida</taxon>
        <taxon>Liliopsida</taxon>
        <taxon>Poales</taxon>
        <taxon>Poaceae</taxon>
        <taxon>PACMAD clade</taxon>
        <taxon>Panicoideae</taxon>
        <taxon>Panicodae</taxon>
        <taxon>Paniceae</taxon>
        <taxon>Cenchrinae</taxon>
        <taxon>Setaria</taxon>
    </lineage>
</organism>
<evidence type="ECO:0000313" key="3">
    <source>
        <dbReference type="Proteomes" id="UP000004995"/>
    </source>
</evidence>
<dbReference type="Proteomes" id="UP000004995">
    <property type="component" value="Unassembled WGS sequence"/>
</dbReference>